<dbReference type="EC" id="3.4.-.-" evidence="3"/>
<organism evidence="3 4">
    <name type="scientific">Marinicella sediminis</name>
    <dbReference type="NCBI Taxonomy" id="1792834"/>
    <lineage>
        <taxon>Bacteria</taxon>
        <taxon>Pseudomonadati</taxon>
        <taxon>Pseudomonadota</taxon>
        <taxon>Gammaproteobacteria</taxon>
        <taxon>Lysobacterales</taxon>
        <taxon>Marinicellaceae</taxon>
        <taxon>Marinicella</taxon>
    </lineage>
</organism>
<dbReference type="Gene3D" id="3.40.50.1820">
    <property type="entry name" value="alpha/beta hydrolase"/>
    <property type="match status" value="1"/>
</dbReference>
<dbReference type="InterPro" id="IPR053145">
    <property type="entry name" value="AB_hydrolase_Est10"/>
</dbReference>
<dbReference type="PANTHER" id="PTHR43265">
    <property type="entry name" value="ESTERASE ESTD"/>
    <property type="match status" value="1"/>
</dbReference>
<dbReference type="InterPro" id="IPR029058">
    <property type="entry name" value="AB_hydrolase_fold"/>
</dbReference>
<keyword evidence="1" id="KW-0732">Signal</keyword>
<dbReference type="EMBL" id="JBHRTS010000006">
    <property type="protein sequence ID" value="MFC3194914.1"/>
    <property type="molecule type" value="Genomic_DNA"/>
</dbReference>
<proteinExistence type="predicted"/>
<dbReference type="GO" id="GO:0016787">
    <property type="term" value="F:hydrolase activity"/>
    <property type="evidence" value="ECO:0007669"/>
    <property type="project" value="UniProtKB-KW"/>
</dbReference>
<dbReference type="SUPFAM" id="SSF53474">
    <property type="entry name" value="alpha/beta-Hydrolases"/>
    <property type="match status" value="1"/>
</dbReference>
<feature type="signal peptide" evidence="1">
    <location>
        <begin position="1"/>
        <end position="23"/>
    </location>
</feature>
<comment type="caution">
    <text evidence="3">The sequence shown here is derived from an EMBL/GenBank/DDBJ whole genome shotgun (WGS) entry which is preliminary data.</text>
</comment>
<reference evidence="4" key="1">
    <citation type="journal article" date="2019" name="Int. J. Syst. Evol. Microbiol.">
        <title>The Global Catalogue of Microorganisms (GCM) 10K type strain sequencing project: providing services to taxonomists for standard genome sequencing and annotation.</title>
        <authorList>
            <consortium name="The Broad Institute Genomics Platform"/>
            <consortium name="The Broad Institute Genome Sequencing Center for Infectious Disease"/>
            <person name="Wu L."/>
            <person name="Ma J."/>
        </authorList>
    </citation>
    <scope>NUCLEOTIDE SEQUENCE [LARGE SCALE GENOMIC DNA]</scope>
    <source>
        <strain evidence="4">KCTC 42953</strain>
    </source>
</reference>
<keyword evidence="4" id="KW-1185">Reference proteome</keyword>
<gene>
    <name evidence="3" type="ORF">ACFODZ_11750</name>
</gene>
<evidence type="ECO:0000259" key="2">
    <source>
        <dbReference type="Pfam" id="PF02129"/>
    </source>
</evidence>
<dbReference type="InterPro" id="IPR000383">
    <property type="entry name" value="Xaa-Pro-like_dom"/>
</dbReference>
<protein>
    <submittedName>
        <fullName evidence="3">Alpha/beta hydrolase family protein</fullName>
        <ecNumber evidence="3">3.4.-.-</ecNumber>
    </submittedName>
</protein>
<evidence type="ECO:0000313" key="3">
    <source>
        <dbReference type="EMBL" id="MFC3194914.1"/>
    </source>
</evidence>
<evidence type="ECO:0000256" key="1">
    <source>
        <dbReference type="SAM" id="SignalP"/>
    </source>
</evidence>
<dbReference type="PROSITE" id="PS51257">
    <property type="entry name" value="PROKAR_LIPOPROTEIN"/>
    <property type="match status" value="1"/>
</dbReference>
<dbReference type="Proteomes" id="UP001595533">
    <property type="component" value="Unassembled WGS sequence"/>
</dbReference>
<accession>A0ABV7J9W9</accession>
<dbReference type="PANTHER" id="PTHR43265:SF1">
    <property type="entry name" value="ESTERASE ESTD"/>
    <property type="match status" value="1"/>
</dbReference>
<feature type="domain" description="Xaa-Pro dipeptidyl-peptidase-like" evidence="2">
    <location>
        <begin position="260"/>
        <end position="508"/>
    </location>
</feature>
<name>A0ABV7J9W9_9GAMM</name>
<dbReference type="Pfam" id="PF02129">
    <property type="entry name" value="Peptidase_S15"/>
    <property type="match status" value="1"/>
</dbReference>
<sequence length="575" mass="62115">MFQSINKYTLLLILLVISCPSLADLSGDWEGELDANGVILPIVIHLKDSGDKATGTMDSPAQGAFDIPMTKVAYDEQDLMFEVEHIGVHYSGSLDAESDQISGNFIQGGVIPLTFSRVDPNAKTGSNSSAVTEILGQWGGTVEIPGNPLSLILHINDQDGQVKATADSPDQGATGLLVDQVSLDDGLVRFTMQALGVEFTGQLSEDQQTIAGDFVQQGMQFKLTLTRGASPKQVYERPQNPQPPFDYQVKEVLVNNPQAGITLAGTLTLPKDQPVKAAAVMITGSGPQDRDETVFEHKPFWVIANHLTQAGYAVLRMDDRGVGESTGDFKTATSEDFVTDISAGVDFLQQHADIPADKVGVIGHSEGGMIGPMLAAERHDLAFVIMLAGPGIPITELLAEQKYLIALASGGDQDTLQKQRVKDLAFHDVLAQYAGTAQYTEQASLHLRETMADQVNSEAQLEALVSSTIKPYNSPWFEYFIAYDPTPFIGRIKAPVLAINGSKDLQVAAESNLAGIERILSKADHQDYTLINLPGLNHLLQHSETGSPLEYIKLTTTVEPVALEAMTEWLAARFD</sequence>
<dbReference type="RefSeq" id="WP_077411873.1">
    <property type="nucleotide sequence ID" value="NZ_JBHRTS010000006.1"/>
</dbReference>
<evidence type="ECO:0000313" key="4">
    <source>
        <dbReference type="Proteomes" id="UP001595533"/>
    </source>
</evidence>
<keyword evidence="3" id="KW-0378">Hydrolase</keyword>
<feature type="chain" id="PRO_5045061854" evidence="1">
    <location>
        <begin position="24"/>
        <end position="575"/>
    </location>
</feature>